<evidence type="ECO:0000313" key="3">
    <source>
        <dbReference type="EMBL" id="GAA1870941.1"/>
    </source>
</evidence>
<comment type="caution">
    <text evidence="3">The sequence shown here is derived from an EMBL/GenBank/DDBJ whole genome shotgun (WGS) entry which is preliminary data.</text>
</comment>
<feature type="region of interest" description="Disordered" evidence="2">
    <location>
        <begin position="220"/>
        <end position="240"/>
    </location>
</feature>
<organism evidence="3 4">
    <name type="scientific">Myceligenerans crystallogenes</name>
    <dbReference type="NCBI Taxonomy" id="316335"/>
    <lineage>
        <taxon>Bacteria</taxon>
        <taxon>Bacillati</taxon>
        <taxon>Actinomycetota</taxon>
        <taxon>Actinomycetes</taxon>
        <taxon>Micrococcales</taxon>
        <taxon>Promicromonosporaceae</taxon>
        <taxon>Myceligenerans</taxon>
    </lineage>
</organism>
<dbReference type="EMBL" id="BAAANL010000007">
    <property type="protein sequence ID" value="GAA1870941.1"/>
    <property type="molecule type" value="Genomic_DNA"/>
</dbReference>
<dbReference type="NCBIfam" id="TIGR01868">
    <property type="entry name" value="casD_Cas5e"/>
    <property type="match status" value="1"/>
</dbReference>
<protein>
    <submittedName>
        <fullName evidence="3">Type I-E CRISPR-associated protein Cas5/CasD</fullName>
    </submittedName>
</protein>
<dbReference type="Pfam" id="PF09704">
    <property type="entry name" value="Cas_Cas5d"/>
    <property type="match status" value="1"/>
</dbReference>
<accession>A0ABN2NLS4</accession>
<evidence type="ECO:0000313" key="4">
    <source>
        <dbReference type="Proteomes" id="UP001501094"/>
    </source>
</evidence>
<keyword evidence="1" id="KW-0051">Antiviral defense</keyword>
<dbReference type="InterPro" id="IPR010147">
    <property type="entry name" value="CRISPR-assoc_prot_CasD"/>
</dbReference>
<dbReference type="CDD" id="cd09756">
    <property type="entry name" value="Cas5_I-E"/>
    <property type="match status" value="1"/>
</dbReference>
<dbReference type="RefSeq" id="WP_344104942.1">
    <property type="nucleotide sequence ID" value="NZ_BAAANL010000007.1"/>
</dbReference>
<dbReference type="Proteomes" id="UP001501094">
    <property type="component" value="Unassembled WGS sequence"/>
</dbReference>
<evidence type="ECO:0000256" key="1">
    <source>
        <dbReference type="ARBA" id="ARBA00023118"/>
    </source>
</evidence>
<reference evidence="4" key="1">
    <citation type="journal article" date="2019" name="Int. J. Syst. Evol. Microbiol.">
        <title>The Global Catalogue of Microorganisms (GCM) 10K type strain sequencing project: providing services to taxonomists for standard genome sequencing and annotation.</title>
        <authorList>
            <consortium name="The Broad Institute Genomics Platform"/>
            <consortium name="The Broad Institute Genome Sequencing Center for Infectious Disease"/>
            <person name="Wu L."/>
            <person name="Ma J."/>
        </authorList>
    </citation>
    <scope>NUCLEOTIDE SEQUENCE [LARGE SCALE GENOMIC DNA]</scope>
    <source>
        <strain evidence="4">JCM 14326</strain>
    </source>
</reference>
<dbReference type="InterPro" id="IPR021124">
    <property type="entry name" value="CRISPR-assoc_prot_Cas5"/>
</dbReference>
<dbReference type="Gene3D" id="3.30.70.2660">
    <property type="match status" value="1"/>
</dbReference>
<sequence length="253" mass="27723">MSTLLLKLAGPLQSWGTTSRFTRRTTQPAPSRSGVLGMIAAAQGRRRTDPLTDLLDLRFAVRVDQAGKLERDFQTSRTLDGSRSMPLTDRYYLSDAVFVAGIEGPGTLVDGIEQALRRPVFPLYLGRRSCPPAGAVVVGQRDDGLYGALAAEPWHAAAWWRRREERRPGGPAPLDLLADAGVVPPGLVREATQTHRDVPVSFDPELREYAWRQVERVTVTPPGVGRTAPGGVDHDPMSLTEPEHDVMALLEED</sequence>
<dbReference type="NCBIfam" id="TIGR02593">
    <property type="entry name" value="CRISPR_cas5"/>
    <property type="match status" value="1"/>
</dbReference>
<gene>
    <name evidence="3" type="primary">cas5e</name>
    <name evidence="3" type="ORF">GCM10009751_32600</name>
</gene>
<evidence type="ECO:0000256" key="2">
    <source>
        <dbReference type="SAM" id="MobiDB-lite"/>
    </source>
</evidence>
<dbReference type="InterPro" id="IPR013422">
    <property type="entry name" value="CRISPR-assoc_prot_Cas5_N"/>
</dbReference>
<keyword evidence="4" id="KW-1185">Reference proteome</keyword>
<name>A0ABN2NLS4_9MICO</name>
<proteinExistence type="predicted"/>